<dbReference type="Proteomes" id="UP001057402">
    <property type="component" value="Chromosome 8"/>
</dbReference>
<keyword evidence="2" id="KW-1185">Reference proteome</keyword>
<accession>A0ACB9N277</accession>
<sequence>MLTRSHARMMPSRRSPNRRRSLRFLEKSNSLPRCGEHFSEKSGECGTSPNSTDNAGGHGISRGCVRKSTGLNGKIKLDKVSDVPSRTSNRVGGGGSGGCYSSGNSQRKSPRLNSNIRPDEVYVRPCGNRNREDGCRLVGSGISTSGLRKSPRFSSNAKPNEVSNFPSANSDQEEQGGSGGCGISAVGARKSPRLSGDRKTNTLAKPLVTGSKAPRLDGDNEPSTVSDVSCGDNNCRDRGNLGGCGDLDVVVRRSSRLIHCVKPLNLKDGCETTLRKVLVNKVVNDARKHCGDAMAEPKGYRRQCVLGLPLPYAVDKNKREHIEYSKKAPINSSSSHHSNEEWTPEQLEALHGAYLLAKPTPHFWKKVSKLVPGKSAKECFDMIHSEYLTPPQTRLRSRVLKTNTLVEEQGQLSASKILKSHKPLVENPIKKKKIQLAHKTIRKLMKKQSSLCRTHEADFFNILEMNSSSSPKVPGTLLSTPENLPIGRGLLKRFHEESSPGKKKHLSRFHSSTGTDLVSPPVLKQVKNMALHEKYLDHLHFRDAKRRKLEPPGGANKAKVGENVDVVGAAKNALILDATDAIKQFQLAAADDRSLCQEMDLT</sequence>
<reference evidence="2" key="1">
    <citation type="journal article" date="2023" name="Front. Plant Sci.">
        <title>Chromosomal-level genome assembly of Melastoma candidum provides insights into trichome evolution.</title>
        <authorList>
            <person name="Zhong Y."/>
            <person name="Wu W."/>
            <person name="Sun C."/>
            <person name="Zou P."/>
            <person name="Liu Y."/>
            <person name="Dai S."/>
            <person name="Zhou R."/>
        </authorList>
    </citation>
    <scope>NUCLEOTIDE SEQUENCE [LARGE SCALE GENOMIC DNA]</scope>
</reference>
<comment type="caution">
    <text evidence="1">The sequence shown here is derived from an EMBL/GenBank/DDBJ whole genome shotgun (WGS) entry which is preliminary data.</text>
</comment>
<proteinExistence type="predicted"/>
<name>A0ACB9N277_9MYRT</name>
<dbReference type="EMBL" id="CM042887">
    <property type="protein sequence ID" value="KAI4330672.1"/>
    <property type="molecule type" value="Genomic_DNA"/>
</dbReference>
<protein>
    <submittedName>
        <fullName evidence="1">Uncharacterized protein</fullName>
    </submittedName>
</protein>
<gene>
    <name evidence="1" type="ORF">MLD38_028934</name>
</gene>
<evidence type="ECO:0000313" key="2">
    <source>
        <dbReference type="Proteomes" id="UP001057402"/>
    </source>
</evidence>
<organism evidence="1 2">
    <name type="scientific">Melastoma candidum</name>
    <dbReference type="NCBI Taxonomy" id="119954"/>
    <lineage>
        <taxon>Eukaryota</taxon>
        <taxon>Viridiplantae</taxon>
        <taxon>Streptophyta</taxon>
        <taxon>Embryophyta</taxon>
        <taxon>Tracheophyta</taxon>
        <taxon>Spermatophyta</taxon>
        <taxon>Magnoliopsida</taxon>
        <taxon>eudicotyledons</taxon>
        <taxon>Gunneridae</taxon>
        <taxon>Pentapetalae</taxon>
        <taxon>rosids</taxon>
        <taxon>malvids</taxon>
        <taxon>Myrtales</taxon>
        <taxon>Melastomataceae</taxon>
        <taxon>Melastomatoideae</taxon>
        <taxon>Melastomateae</taxon>
        <taxon>Melastoma</taxon>
    </lineage>
</organism>
<evidence type="ECO:0000313" key="1">
    <source>
        <dbReference type="EMBL" id="KAI4330672.1"/>
    </source>
</evidence>